<evidence type="ECO:0000313" key="2">
    <source>
        <dbReference type="EMBL" id="KAH9290221.1"/>
    </source>
</evidence>
<dbReference type="Gene3D" id="3.40.30.10">
    <property type="entry name" value="Glutaredoxin"/>
    <property type="match status" value="1"/>
</dbReference>
<protein>
    <recommendedName>
        <fullName evidence="1">GST N-terminal domain-containing protein</fullName>
    </recommendedName>
</protein>
<dbReference type="PANTHER" id="PTHR11260:SF781">
    <property type="entry name" value="GLUTATHIONE S-TRANSFERASE U19"/>
    <property type="match status" value="1"/>
</dbReference>
<dbReference type="GO" id="GO:0004364">
    <property type="term" value="F:glutathione transferase activity"/>
    <property type="evidence" value="ECO:0007669"/>
    <property type="project" value="TreeGrafter"/>
</dbReference>
<dbReference type="GO" id="GO:0005737">
    <property type="term" value="C:cytoplasm"/>
    <property type="evidence" value="ECO:0007669"/>
    <property type="project" value="TreeGrafter"/>
</dbReference>
<dbReference type="SUPFAM" id="SSF52833">
    <property type="entry name" value="Thioredoxin-like"/>
    <property type="match status" value="1"/>
</dbReference>
<reference evidence="2 3" key="1">
    <citation type="journal article" date="2021" name="Nat. Plants">
        <title>The Taxus genome provides insights into paclitaxel biosynthesis.</title>
        <authorList>
            <person name="Xiong X."/>
            <person name="Gou J."/>
            <person name="Liao Q."/>
            <person name="Li Y."/>
            <person name="Zhou Q."/>
            <person name="Bi G."/>
            <person name="Li C."/>
            <person name="Du R."/>
            <person name="Wang X."/>
            <person name="Sun T."/>
            <person name="Guo L."/>
            <person name="Liang H."/>
            <person name="Lu P."/>
            <person name="Wu Y."/>
            <person name="Zhang Z."/>
            <person name="Ro D.K."/>
            <person name="Shang Y."/>
            <person name="Huang S."/>
            <person name="Yan J."/>
        </authorList>
    </citation>
    <scope>NUCLEOTIDE SEQUENCE [LARGE SCALE GENOMIC DNA]</scope>
    <source>
        <strain evidence="2">Ta-2019</strain>
    </source>
</reference>
<dbReference type="PANTHER" id="PTHR11260">
    <property type="entry name" value="GLUTATHIONE S-TRANSFERASE, GST, SUPERFAMILY, GST DOMAIN CONTAINING"/>
    <property type="match status" value="1"/>
</dbReference>
<dbReference type="EMBL" id="JAHRHJ020003813">
    <property type="protein sequence ID" value="KAH9290221.1"/>
    <property type="molecule type" value="Genomic_DNA"/>
</dbReference>
<feature type="non-terminal residue" evidence="2">
    <location>
        <position position="64"/>
    </location>
</feature>
<dbReference type="PROSITE" id="PS50404">
    <property type="entry name" value="GST_NTER"/>
    <property type="match status" value="1"/>
</dbReference>
<keyword evidence="3" id="KW-1185">Reference proteome</keyword>
<evidence type="ECO:0000259" key="1">
    <source>
        <dbReference type="PROSITE" id="PS50404"/>
    </source>
</evidence>
<evidence type="ECO:0000313" key="3">
    <source>
        <dbReference type="Proteomes" id="UP000824469"/>
    </source>
</evidence>
<proteinExistence type="predicted"/>
<dbReference type="Pfam" id="PF02798">
    <property type="entry name" value="GST_N"/>
    <property type="match status" value="1"/>
</dbReference>
<dbReference type="InterPro" id="IPR036249">
    <property type="entry name" value="Thioredoxin-like_sf"/>
</dbReference>
<accession>A0AA38BZP5</accession>
<dbReference type="OMA" id="IEYECIE"/>
<dbReference type="InterPro" id="IPR004045">
    <property type="entry name" value="Glutathione_S-Trfase_N"/>
</dbReference>
<feature type="domain" description="GST N-terminal" evidence="1">
    <location>
        <begin position="2"/>
        <end position="64"/>
    </location>
</feature>
<comment type="caution">
    <text evidence="2">The sequence shown here is derived from an EMBL/GenBank/DDBJ whole genome shotgun (WGS) entry which is preliminary data.</text>
</comment>
<dbReference type="GO" id="GO:0006749">
    <property type="term" value="P:glutathione metabolic process"/>
    <property type="evidence" value="ECO:0007669"/>
    <property type="project" value="TreeGrafter"/>
</dbReference>
<organism evidence="2 3">
    <name type="scientific">Taxus chinensis</name>
    <name type="common">Chinese yew</name>
    <name type="synonym">Taxus wallichiana var. chinensis</name>
    <dbReference type="NCBI Taxonomy" id="29808"/>
    <lineage>
        <taxon>Eukaryota</taxon>
        <taxon>Viridiplantae</taxon>
        <taxon>Streptophyta</taxon>
        <taxon>Embryophyta</taxon>
        <taxon>Tracheophyta</taxon>
        <taxon>Spermatophyta</taxon>
        <taxon>Pinopsida</taxon>
        <taxon>Pinidae</taxon>
        <taxon>Conifers II</taxon>
        <taxon>Cupressales</taxon>
        <taxon>Taxaceae</taxon>
        <taxon>Taxus</taxon>
    </lineage>
</organism>
<dbReference type="AlphaFoldDB" id="A0AA38BZP5"/>
<dbReference type="InterPro" id="IPR045073">
    <property type="entry name" value="Omega/Tau-like"/>
</dbReference>
<sequence length="64" mass="7517">MEEVKLLSMWVSPFDMRLQIGLEEKGIKYEYQEENVAVNKSDLLLRMNPVYKKIPVLIHNGKPI</sequence>
<name>A0AA38BZP5_TAXCH</name>
<gene>
    <name evidence="2" type="ORF">KI387_034338</name>
</gene>
<dbReference type="Proteomes" id="UP000824469">
    <property type="component" value="Unassembled WGS sequence"/>
</dbReference>